<gene>
    <name evidence="5" type="ORF">AYI69_g4830</name>
</gene>
<keyword evidence="3" id="KW-1133">Transmembrane helix</keyword>
<feature type="transmembrane region" description="Helical" evidence="3">
    <location>
        <begin position="337"/>
        <end position="355"/>
    </location>
</feature>
<dbReference type="EMBL" id="LSSM01001941">
    <property type="protein sequence ID" value="OMJ23905.1"/>
    <property type="molecule type" value="Genomic_DNA"/>
</dbReference>
<feature type="transmembrane region" description="Helical" evidence="3">
    <location>
        <begin position="140"/>
        <end position="166"/>
    </location>
</feature>
<feature type="transmembrane region" description="Helical" evidence="3">
    <location>
        <begin position="396"/>
        <end position="419"/>
    </location>
</feature>
<dbReference type="OrthoDB" id="6499973at2759"/>
<evidence type="ECO:0000259" key="4">
    <source>
        <dbReference type="PROSITE" id="PS50850"/>
    </source>
</evidence>
<feature type="transmembrane region" description="Helical" evidence="3">
    <location>
        <begin position="68"/>
        <end position="93"/>
    </location>
</feature>
<keyword evidence="3" id="KW-0812">Transmembrane</keyword>
<dbReference type="InterPro" id="IPR020846">
    <property type="entry name" value="MFS_dom"/>
</dbReference>
<accession>A0A1R1YAP2</accession>
<dbReference type="PANTHER" id="PTHR11360">
    <property type="entry name" value="MONOCARBOXYLATE TRANSPORTER"/>
    <property type="match status" value="1"/>
</dbReference>
<keyword evidence="3" id="KW-0472">Membrane</keyword>
<organism evidence="5 6">
    <name type="scientific">Smittium culicis</name>
    <dbReference type="NCBI Taxonomy" id="133412"/>
    <lineage>
        <taxon>Eukaryota</taxon>
        <taxon>Fungi</taxon>
        <taxon>Fungi incertae sedis</taxon>
        <taxon>Zoopagomycota</taxon>
        <taxon>Kickxellomycotina</taxon>
        <taxon>Harpellomycetes</taxon>
        <taxon>Harpellales</taxon>
        <taxon>Legeriomycetaceae</taxon>
        <taxon>Smittium</taxon>
    </lineage>
</organism>
<comment type="caution">
    <text evidence="5">The sequence shown here is derived from an EMBL/GenBank/DDBJ whole genome shotgun (WGS) entry which is preliminary data.</text>
</comment>
<sequence>MVKSDTFASKKSDIKCQDLAFLNSATIDPEKNAALGIPSSQAEFGEIDISKENIDAQLDPDIPPPDGLYSWIVVVAGCFCYMNIFGGITVSGILQEYYLNTMFPDTPAATISWINTISFTLGYMGGIFAGPLVSYIGIRYVTLLAAVISTVGLLLASFCSEIWQLVLTQGVIYGFGSSLLINLSVTMATLWLVKHRSLALGIIASGGGFGGLILAPAMRKTLPALGIHWTFRVLASLNLLSGLFCFAIYKERGPFNPIRRIIDFKLLKRPITIFICLAAFFNQYGMSLIVLYFPATIADIGQTRATAANTALIYSAIGGFGRILANILSKRVGNNNTLLFSSLGSCVLIFSMWLPSRNFTVYLIFISFFALLFPMAFPLITALVSNNYKNEEILLANGLMFFFYGLSALCGVPIMGLLFDHLGHRQNFSPVIVSGGIIYFINFTLFLTLRYYVKKYDPTLKIGRI</sequence>
<feature type="transmembrane region" description="Helical" evidence="3">
    <location>
        <begin position="198"/>
        <end position="217"/>
    </location>
</feature>
<evidence type="ECO:0000313" key="5">
    <source>
        <dbReference type="EMBL" id="OMJ23905.1"/>
    </source>
</evidence>
<feature type="transmembrane region" description="Helical" evidence="3">
    <location>
        <begin position="305"/>
        <end position="325"/>
    </location>
</feature>
<feature type="domain" description="Major facilitator superfamily (MFS) profile" evidence="4">
    <location>
        <begin position="72"/>
        <end position="454"/>
    </location>
</feature>
<protein>
    <submittedName>
        <fullName evidence="5">Putative transporter ESBP6</fullName>
    </submittedName>
</protein>
<feature type="transmembrane region" description="Helical" evidence="3">
    <location>
        <begin position="113"/>
        <end position="133"/>
    </location>
</feature>
<comment type="subcellular location">
    <subcellularLocation>
        <location evidence="1">Membrane</location>
        <topology evidence="1">Multi-pass membrane protein</topology>
    </subcellularLocation>
</comment>
<dbReference type="SUPFAM" id="SSF103473">
    <property type="entry name" value="MFS general substrate transporter"/>
    <property type="match status" value="1"/>
</dbReference>
<evidence type="ECO:0000256" key="2">
    <source>
        <dbReference type="ARBA" id="ARBA00006727"/>
    </source>
</evidence>
<evidence type="ECO:0000313" key="6">
    <source>
        <dbReference type="Proteomes" id="UP000187429"/>
    </source>
</evidence>
<reference evidence="6" key="1">
    <citation type="submission" date="2017-01" db="EMBL/GenBank/DDBJ databases">
        <authorList>
            <person name="Wang Y."/>
            <person name="White M."/>
            <person name="Kvist S."/>
            <person name="Moncalvo J.-M."/>
        </authorList>
    </citation>
    <scope>NUCLEOTIDE SEQUENCE [LARGE SCALE GENOMIC DNA]</scope>
    <source>
        <strain evidence="6">ID-206-W2</strain>
    </source>
</reference>
<dbReference type="AlphaFoldDB" id="A0A1R1YAP2"/>
<feature type="transmembrane region" description="Helical" evidence="3">
    <location>
        <begin position="361"/>
        <end position="384"/>
    </location>
</feature>
<feature type="transmembrane region" description="Helical" evidence="3">
    <location>
        <begin position="431"/>
        <end position="453"/>
    </location>
</feature>
<dbReference type="Gene3D" id="1.20.1250.20">
    <property type="entry name" value="MFS general substrate transporter like domains"/>
    <property type="match status" value="2"/>
</dbReference>
<feature type="transmembrane region" description="Helical" evidence="3">
    <location>
        <begin position="270"/>
        <end position="293"/>
    </location>
</feature>
<evidence type="ECO:0000256" key="3">
    <source>
        <dbReference type="SAM" id="Phobius"/>
    </source>
</evidence>
<dbReference type="InterPro" id="IPR050327">
    <property type="entry name" value="Proton-linked_MCT"/>
</dbReference>
<dbReference type="PANTHER" id="PTHR11360:SF315">
    <property type="entry name" value="TRANSPORTER MCH2-RELATED"/>
    <property type="match status" value="1"/>
</dbReference>
<dbReference type="GO" id="GO:0016020">
    <property type="term" value="C:membrane"/>
    <property type="evidence" value="ECO:0007669"/>
    <property type="project" value="UniProtKB-SubCell"/>
</dbReference>
<feature type="transmembrane region" description="Helical" evidence="3">
    <location>
        <begin position="172"/>
        <end position="193"/>
    </location>
</feature>
<dbReference type="Pfam" id="PF07690">
    <property type="entry name" value="MFS_1"/>
    <property type="match status" value="2"/>
</dbReference>
<dbReference type="PROSITE" id="PS50850">
    <property type="entry name" value="MFS"/>
    <property type="match status" value="1"/>
</dbReference>
<dbReference type="GO" id="GO:0022857">
    <property type="term" value="F:transmembrane transporter activity"/>
    <property type="evidence" value="ECO:0007669"/>
    <property type="project" value="InterPro"/>
</dbReference>
<dbReference type="Proteomes" id="UP000187429">
    <property type="component" value="Unassembled WGS sequence"/>
</dbReference>
<keyword evidence="6" id="KW-1185">Reference proteome</keyword>
<feature type="transmembrane region" description="Helical" evidence="3">
    <location>
        <begin position="229"/>
        <end position="249"/>
    </location>
</feature>
<dbReference type="InterPro" id="IPR011701">
    <property type="entry name" value="MFS"/>
</dbReference>
<evidence type="ECO:0000256" key="1">
    <source>
        <dbReference type="ARBA" id="ARBA00004141"/>
    </source>
</evidence>
<name>A0A1R1YAP2_9FUNG</name>
<dbReference type="InterPro" id="IPR036259">
    <property type="entry name" value="MFS_trans_sf"/>
</dbReference>
<comment type="similarity">
    <text evidence="2">Belongs to the major facilitator superfamily. Monocarboxylate porter (TC 2.A.1.13) family.</text>
</comment>
<proteinExistence type="inferred from homology"/>